<evidence type="ECO:0000256" key="1">
    <source>
        <dbReference type="SAM" id="MobiDB-lite"/>
    </source>
</evidence>
<proteinExistence type="predicted"/>
<accession>A0A3G3M5X5</accession>
<dbReference type="EMBL" id="MH920639">
    <property type="protein sequence ID" value="AYR01912.1"/>
    <property type="molecule type" value="Genomic_DNA"/>
</dbReference>
<keyword evidence="3" id="KW-1185">Reference proteome</keyword>
<evidence type="ECO:0000313" key="2">
    <source>
        <dbReference type="EMBL" id="AYR01912.1"/>
    </source>
</evidence>
<protein>
    <submittedName>
        <fullName evidence="2">Uncharacterized protein</fullName>
    </submittedName>
</protein>
<feature type="region of interest" description="Disordered" evidence="1">
    <location>
        <begin position="89"/>
        <end position="129"/>
    </location>
</feature>
<feature type="compositionally biased region" description="Basic and acidic residues" evidence="1">
    <location>
        <begin position="99"/>
        <end position="119"/>
    </location>
</feature>
<dbReference type="Proteomes" id="UP000281181">
    <property type="component" value="Segment"/>
</dbReference>
<organism evidence="2 3">
    <name type="scientific">Synechococcus phage S-P4</name>
    <dbReference type="NCBI Taxonomy" id="2484640"/>
    <lineage>
        <taxon>Viruses</taxon>
        <taxon>Duplodnaviria</taxon>
        <taxon>Heunggongvirae</taxon>
        <taxon>Uroviricota</taxon>
        <taxon>Caudoviricetes</taxon>
        <taxon>Pantevenvirales</taxon>
        <taxon>Kyanoviridae</taxon>
        <taxon>Leucotheavirus</taxon>
        <taxon>Leucotheavirus sp4</taxon>
    </lineage>
</organism>
<name>A0A3G3M5X5_9CAUD</name>
<dbReference type="KEGG" id="vg:55007331"/>
<reference evidence="2 3" key="1">
    <citation type="submission" date="2018-09" db="EMBL/GenBank/DDBJ databases">
        <authorList>
            <person name="You S."/>
        </authorList>
    </citation>
    <scope>NUCLEOTIDE SEQUENCE [LARGE SCALE GENOMIC DNA]</scope>
</reference>
<evidence type="ECO:0000313" key="3">
    <source>
        <dbReference type="Proteomes" id="UP000281181"/>
    </source>
</evidence>
<sequence length="129" mass="14096">MHGKLDPEDNVMDDTIIASRRAAAIMKSVSSKLSDTIAELGWECYDDVSVDIGGTSVYMIDGAGTKWAPVKGTRKYNKDAFIVIKNNSRNPIVPSVNDDPERLQHHSKMEASDQQKDSGESSGELRGTP</sequence>
<dbReference type="RefSeq" id="YP_009816097.1">
    <property type="nucleotide sequence ID" value="NC_048102.1"/>
</dbReference>
<dbReference type="GeneID" id="55007331"/>